<protein>
    <submittedName>
        <fullName evidence="2">Uncharacterized protein</fullName>
    </submittedName>
</protein>
<accession>A0A8S3RXL7</accession>
<dbReference type="AlphaFoldDB" id="A0A8S3RXL7"/>
<reference evidence="2" key="1">
    <citation type="submission" date="2021-03" db="EMBL/GenBank/DDBJ databases">
        <authorList>
            <person name="Bekaert M."/>
        </authorList>
    </citation>
    <scope>NUCLEOTIDE SEQUENCE</scope>
</reference>
<feature type="compositionally biased region" description="Polar residues" evidence="1">
    <location>
        <begin position="124"/>
        <end position="136"/>
    </location>
</feature>
<evidence type="ECO:0000313" key="2">
    <source>
        <dbReference type="EMBL" id="CAG2213019.1"/>
    </source>
</evidence>
<proteinExistence type="predicted"/>
<feature type="compositionally biased region" description="Basic residues" evidence="1">
    <location>
        <begin position="108"/>
        <end position="117"/>
    </location>
</feature>
<evidence type="ECO:0000313" key="3">
    <source>
        <dbReference type="Proteomes" id="UP000683360"/>
    </source>
</evidence>
<feature type="region of interest" description="Disordered" evidence="1">
    <location>
        <begin position="106"/>
        <end position="145"/>
    </location>
</feature>
<dbReference type="EMBL" id="CAJPWZ010001321">
    <property type="protein sequence ID" value="CAG2213019.1"/>
    <property type="molecule type" value="Genomic_DNA"/>
</dbReference>
<name>A0A8S3RXL7_MYTED</name>
<comment type="caution">
    <text evidence="2">The sequence shown here is derived from an EMBL/GenBank/DDBJ whole genome shotgun (WGS) entry which is preliminary data.</text>
</comment>
<organism evidence="2 3">
    <name type="scientific">Mytilus edulis</name>
    <name type="common">Blue mussel</name>
    <dbReference type="NCBI Taxonomy" id="6550"/>
    <lineage>
        <taxon>Eukaryota</taxon>
        <taxon>Metazoa</taxon>
        <taxon>Spiralia</taxon>
        <taxon>Lophotrochozoa</taxon>
        <taxon>Mollusca</taxon>
        <taxon>Bivalvia</taxon>
        <taxon>Autobranchia</taxon>
        <taxon>Pteriomorphia</taxon>
        <taxon>Mytilida</taxon>
        <taxon>Mytiloidea</taxon>
        <taxon>Mytilidae</taxon>
        <taxon>Mytilinae</taxon>
        <taxon>Mytilus</taxon>
    </lineage>
</organism>
<evidence type="ECO:0000256" key="1">
    <source>
        <dbReference type="SAM" id="MobiDB-lite"/>
    </source>
</evidence>
<dbReference type="Proteomes" id="UP000683360">
    <property type="component" value="Unassembled WGS sequence"/>
</dbReference>
<gene>
    <name evidence="2" type="ORF">MEDL_26966</name>
</gene>
<sequence>MDSDTPSDEISLRTVLDAVNRQKKDIEVLVDTKISEKINSLRDEIHGTNQCMKSQVKKLKSNSSINGVLKIADTSDGRWDTDRQYEANPIASDSEDESKIIRAENRATRKKKAKGKPAGKQQQIPSTANPSFNPQQPFRGDQPSWYGGFPYAQDQYAGKSQRGPCFNCGSYKHWIVKTAPSKTTRQQHHTKETSFVKDHDASDTGFGGYIVEAPQNIAHGMWVDSEHSNSSTLKELSAAYESEIIFLPPNLHTNVDVLMDLLCGSKADSTV</sequence>
<dbReference type="OrthoDB" id="6139269at2759"/>
<keyword evidence="3" id="KW-1185">Reference proteome</keyword>